<reference evidence="2" key="1">
    <citation type="submission" date="2016-01" db="EMBL/GenBank/DDBJ databases">
        <authorList>
            <person name="Mitreva M."/>
            <person name="Pepin K.H."/>
            <person name="Mihindukulasuriya K.A."/>
            <person name="Fulton R."/>
            <person name="Fronick C."/>
            <person name="O'Laughlin M."/>
            <person name="Miner T."/>
            <person name="Herter B."/>
            <person name="Rosa B.A."/>
            <person name="Cordes M."/>
            <person name="Tomlinson C."/>
            <person name="Wollam A."/>
            <person name="Palsikar V.B."/>
            <person name="Mardis E.R."/>
            <person name="Wilson R.K."/>
        </authorList>
    </citation>
    <scope>NUCLEOTIDE SEQUENCE [LARGE SCALE GENOMIC DNA]</scope>
    <source>
        <strain evidence="2">KA00683</strain>
    </source>
</reference>
<comment type="caution">
    <text evidence="1">The sequence shown here is derived from an EMBL/GenBank/DDBJ whole genome shotgun (WGS) entry which is preliminary data.</text>
</comment>
<evidence type="ECO:0000313" key="1">
    <source>
        <dbReference type="EMBL" id="KXB76665.1"/>
    </source>
</evidence>
<proteinExistence type="predicted"/>
<organism evidence="1 2">
    <name type="scientific">Porphyromonas somerae</name>
    <dbReference type="NCBI Taxonomy" id="322095"/>
    <lineage>
        <taxon>Bacteria</taxon>
        <taxon>Pseudomonadati</taxon>
        <taxon>Bacteroidota</taxon>
        <taxon>Bacteroidia</taxon>
        <taxon>Bacteroidales</taxon>
        <taxon>Porphyromonadaceae</taxon>
        <taxon>Porphyromonas</taxon>
    </lineage>
</organism>
<evidence type="ECO:0000313" key="2">
    <source>
        <dbReference type="Proteomes" id="UP000070224"/>
    </source>
</evidence>
<keyword evidence="2" id="KW-1185">Reference proteome</keyword>
<dbReference type="AlphaFoldDB" id="A0A134B9Q5"/>
<accession>A0A134B9Q5</accession>
<protein>
    <submittedName>
        <fullName evidence="1">Uncharacterized protein</fullName>
    </submittedName>
</protein>
<dbReference type="PATRIC" id="fig|322095.3.peg.847"/>
<dbReference type="EMBL" id="LSDK01000058">
    <property type="protein sequence ID" value="KXB76665.1"/>
    <property type="molecule type" value="Genomic_DNA"/>
</dbReference>
<sequence>MLSLLRLPHRAGGGLFSHRKSLVFAVIPRGKSVWEDMLFVGGVV</sequence>
<dbReference type="Proteomes" id="UP000070224">
    <property type="component" value="Unassembled WGS sequence"/>
</dbReference>
<gene>
    <name evidence="1" type="ORF">HMPREF3185_00859</name>
</gene>
<name>A0A134B9Q5_9PORP</name>
<dbReference type="STRING" id="322095.HMPREF3185_00859"/>